<protein>
    <submittedName>
        <fullName evidence="1">Uncharacterized protein</fullName>
    </submittedName>
</protein>
<name>A0A2N9LV90_9BACT</name>
<evidence type="ECO:0000313" key="1">
    <source>
        <dbReference type="EMBL" id="SPE27149.1"/>
    </source>
</evidence>
<dbReference type="Proteomes" id="UP000239735">
    <property type="component" value="Unassembled WGS sequence"/>
</dbReference>
<sequence>MSDKLVMTRTHWSGKEIRCDIHQIIDIRDFKGTAGYALLVCAANGHLSIFNIREFLKLQGVERGESWIRRRRWLFQPPGTVNSNSNANQDGKDEQARAIMREYHKASLRYVVRVLKEHGIHRGKDWVRTHRCS</sequence>
<reference evidence="2" key="1">
    <citation type="submission" date="2018-02" db="EMBL/GenBank/DDBJ databases">
        <authorList>
            <person name="Hausmann B."/>
        </authorList>
    </citation>
    <scope>NUCLEOTIDE SEQUENCE [LARGE SCALE GENOMIC DNA]</scope>
    <source>
        <strain evidence="2">Peat soil MAG SbA5</strain>
    </source>
</reference>
<accession>A0A2N9LV90</accession>
<gene>
    <name evidence="1" type="ORF">SBA5_580028</name>
</gene>
<dbReference type="OrthoDB" id="122730at2"/>
<dbReference type="AlphaFoldDB" id="A0A2N9LV90"/>
<dbReference type="EMBL" id="OKRB01000117">
    <property type="protein sequence ID" value="SPE27149.1"/>
    <property type="molecule type" value="Genomic_DNA"/>
</dbReference>
<proteinExistence type="predicted"/>
<organism evidence="1 2">
    <name type="scientific">Candidatus Sulfuritelmatomonas gaucii</name>
    <dbReference type="NCBI Taxonomy" id="2043161"/>
    <lineage>
        <taxon>Bacteria</taxon>
        <taxon>Pseudomonadati</taxon>
        <taxon>Acidobacteriota</taxon>
        <taxon>Terriglobia</taxon>
        <taxon>Terriglobales</taxon>
        <taxon>Acidobacteriaceae</taxon>
        <taxon>Candidatus Sulfuritelmatomonas</taxon>
    </lineage>
</organism>
<evidence type="ECO:0000313" key="2">
    <source>
        <dbReference type="Proteomes" id="UP000239735"/>
    </source>
</evidence>